<reference evidence="1 2" key="1">
    <citation type="submission" date="2019-07" db="EMBL/GenBank/DDBJ databases">
        <title>Whole genome shotgun sequence of Chitinophaga cymbidii NBRC 109752.</title>
        <authorList>
            <person name="Hosoyama A."/>
            <person name="Uohara A."/>
            <person name="Ohji S."/>
            <person name="Ichikawa N."/>
        </authorList>
    </citation>
    <scope>NUCLEOTIDE SEQUENCE [LARGE SCALE GENOMIC DNA]</scope>
    <source>
        <strain evidence="1 2">NBRC 109752</strain>
    </source>
</reference>
<dbReference type="Proteomes" id="UP000321436">
    <property type="component" value="Unassembled WGS sequence"/>
</dbReference>
<comment type="caution">
    <text evidence="1">The sequence shown here is derived from an EMBL/GenBank/DDBJ whole genome shotgun (WGS) entry which is preliminary data.</text>
</comment>
<evidence type="ECO:0000313" key="1">
    <source>
        <dbReference type="EMBL" id="GEP97936.1"/>
    </source>
</evidence>
<dbReference type="AlphaFoldDB" id="A0A512RQH1"/>
<protein>
    <submittedName>
        <fullName evidence="1">Uncharacterized protein</fullName>
    </submittedName>
</protein>
<keyword evidence="2" id="KW-1185">Reference proteome</keyword>
<accession>A0A512RQH1</accession>
<proteinExistence type="predicted"/>
<organism evidence="1 2">
    <name type="scientific">Chitinophaga cymbidii</name>
    <dbReference type="NCBI Taxonomy" id="1096750"/>
    <lineage>
        <taxon>Bacteria</taxon>
        <taxon>Pseudomonadati</taxon>
        <taxon>Bacteroidota</taxon>
        <taxon>Chitinophagia</taxon>
        <taxon>Chitinophagales</taxon>
        <taxon>Chitinophagaceae</taxon>
        <taxon>Chitinophaga</taxon>
    </lineage>
</organism>
<dbReference type="EMBL" id="BKAU01000005">
    <property type="protein sequence ID" value="GEP97936.1"/>
    <property type="molecule type" value="Genomic_DNA"/>
</dbReference>
<name>A0A512RQH1_9BACT</name>
<evidence type="ECO:0000313" key="2">
    <source>
        <dbReference type="Proteomes" id="UP000321436"/>
    </source>
</evidence>
<sequence>MNNHTESLCREHKRKRREMHYLRPYFKYFPFRYAIVEDVPDRSAGFDPAGFPVITSISICGPA</sequence>
<gene>
    <name evidence="1" type="ORF">CCY01nite_41960</name>
</gene>